<gene>
    <name evidence="4" type="ORF">VPK24_05105</name>
</gene>
<feature type="chain" id="PRO_5046952760" evidence="2">
    <location>
        <begin position="25"/>
        <end position="967"/>
    </location>
</feature>
<dbReference type="InterPro" id="IPR011050">
    <property type="entry name" value="Pectin_lyase_fold/virulence"/>
</dbReference>
<dbReference type="NCBIfam" id="TIGR01901">
    <property type="entry name" value="adhes_NPXG"/>
    <property type="match status" value="1"/>
</dbReference>
<evidence type="ECO:0000256" key="1">
    <source>
        <dbReference type="SAM" id="MobiDB-lite"/>
    </source>
</evidence>
<sequence length="967" mass="97489">MGNLRRRWLAAGCCVWLWGGAAGAQVGPIAPDGTLPEPSRIQTTGDTIQIDGGTRSGGNLFHSFERFSVPEGITAWFNTGAEVQNAITRVTGSQGSEILGTLRANGSTNLFLLNPNGILFGPNAQLQLGGAFWASTAEGLVFGDGVTFDAGRSGGPPLLSSQVPLGLQLGQQPAPIRLLGSLVVAPTQRLSLVGGAIDLAGGRAVAPQGQIDLISAAGGTVRWQTNGPIGPGTAQRSGVINLDQQAAIDASGPGGGLLNLQAGQVAILNGSTVTALTQGDMNGRGIAIGANQVVVAGIDPTGQQPSAIVTDTSGSGRGGSIVIEANRFNTQGPALLSASTFASGQGGDIDIRATDAITLSGLGLQFVNEVIVGGSLVGEITPEVRIAGLYINTAGLGNGGSIRLNTSNLTVADGAVVFAPTFGAARGGNIIIDAEQMNAAGSLISTGNAIESTGEGGTLTIRAGSLLVQGGALLVTVNLGNGPGGALTVQARDSIEIKDAVPAASVASGIFTNTITGNGRGGAMLIETNTLTVRDGAFIGGQSGANIRIGVFEMGGIPGEITIRAARQIDLIGSSGDRLFSSGIATDTFTEYPAGNVLIETPFLRVLGGATLSSSSLGLGQGGDITIKADRMEISGQSADGFRSGLLAVSGRADLPQITATGNSGSLNLQVGDLVIRNQGEIAVNSSLTGDAGSLSITGDRLRLESGNITANTASGRGGNIDVQVNTLQMLAGSSIATNAVRSDGGNIRFQLSSLAALQNSDITANAQAGRGGRVEIQADTVVGTAFRQQLTPQSDITATSGLGANFSGAVQINTQNFNDESGFIDLPEDTLDPTAAIIIGCAADEGNRFVVTGRGGLPAEPDQPASSAGAYWDDVRWLGGNLTGEATGTPDRAIAPNLPDRPVPAAALSESASESISESASEPVSEPIIEAQGWVTRANGSIALVANPATPQLGFPLSCRQLRQSH</sequence>
<dbReference type="SMART" id="SM00912">
    <property type="entry name" value="Haemagg_act"/>
    <property type="match status" value="1"/>
</dbReference>
<dbReference type="InterPro" id="IPR008638">
    <property type="entry name" value="FhaB/CdiA-like_TPS"/>
</dbReference>
<evidence type="ECO:0000313" key="5">
    <source>
        <dbReference type="Proteomes" id="UP001604335"/>
    </source>
</evidence>
<dbReference type="EMBL" id="JAZAQF010000028">
    <property type="protein sequence ID" value="MFG3817005.1"/>
    <property type="molecule type" value="Genomic_DNA"/>
</dbReference>
<dbReference type="Proteomes" id="UP001604335">
    <property type="component" value="Unassembled WGS sequence"/>
</dbReference>
<evidence type="ECO:0000259" key="3">
    <source>
        <dbReference type="SMART" id="SM00912"/>
    </source>
</evidence>
<keyword evidence="2" id="KW-0732">Signal</keyword>
<protein>
    <submittedName>
        <fullName evidence="4">Filamentous hemagglutinin N-terminal domain-containing protein</fullName>
    </submittedName>
</protein>
<feature type="region of interest" description="Disordered" evidence="1">
    <location>
        <begin position="884"/>
        <end position="925"/>
    </location>
</feature>
<dbReference type="Pfam" id="PF05860">
    <property type="entry name" value="TPS"/>
    <property type="match status" value="1"/>
</dbReference>
<accession>A0ABW7C745</accession>
<evidence type="ECO:0000313" key="4">
    <source>
        <dbReference type="EMBL" id="MFG3817005.1"/>
    </source>
</evidence>
<proteinExistence type="predicted"/>
<comment type="caution">
    <text evidence="4">The sequence shown here is derived from an EMBL/GenBank/DDBJ whole genome shotgun (WGS) entry which is preliminary data.</text>
</comment>
<dbReference type="InterPro" id="IPR012334">
    <property type="entry name" value="Pectin_lyas_fold"/>
</dbReference>
<name>A0ABW7C745_9CYAN</name>
<feature type="compositionally biased region" description="Low complexity" evidence="1">
    <location>
        <begin position="905"/>
        <end position="925"/>
    </location>
</feature>
<feature type="domain" description="Filamentous haemagglutinin FhaB/tRNA nuclease CdiA-like TPS" evidence="3">
    <location>
        <begin position="30"/>
        <end position="143"/>
    </location>
</feature>
<reference evidence="5" key="1">
    <citation type="journal article" date="2024" name="Algal Res.">
        <title>Biochemical, toxicological and genomic investigation of a high-biomass producing Limnothrix strain isolated from Italian shallow drinking water reservoir.</title>
        <authorList>
            <person name="Simonazzi M."/>
            <person name="Shishido T.K."/>
            <person name="Delbaje E."/>
            <person name="Wahlsten M."/>
            <person name="Fewer D.P."/>
            <person name="Sivonen K."/>
            <person name="Pezzolesi L."/>
            <person name="Pistocchi R."/>
        </authorList>
    </citation>
    <scope>NUCLEOTIDE SEQUENCE [LARGE SCALE GENOMIC DNA]</scope>
    <source>
        <strain evidence="5">LRLZ20PSL1</strain>
    </source>
</reference>
<dbReference type="Gene3D" id="2.160.20.10">
    <property type="entry name" value="Single-stranded right-handed beta-helix, Pectin lyase-like"/>
    <property type="match status" value="2"/>
</dbReference>
<organism evidence="4 5">
    <name type="scientific">Limnothrix redekei LRLZ20PSL1</name>
    <dbReference type="NCBI Taxonomy" id="3112953"/>
    <lineage>
        <taxon>Bacteria</taxon>
        <taxon>Bacillati</taxon>
        <taxon>Cyanobacteriota</taxon>
        <taxon>Cyanophyceae</taxon>
        <taxon>Pseudanabaenales</taxon>
        <taxon>Pseudanabaenaceae</taxon>
        <taxon>Limnothrix</taxon>
    </lineage>
</organism>
<dbReference type="RefSeq" id="WP_393011024.1">
    <property type="nucleotide sequence ID" value="NZ_JAZAQF010000028.1"/>
</dbReference>
<keyword evidence="5" id="KW-1185">Reference proteome</keyword>
<feature type="signal peptide" evidence="2">
    <location>
        <begin position="1"/>
        <end position="24"/>
    </location>
</feature>
<dbReference type="SUPFAM" id="SSF51126">
    <property type="entry name" value="Pectin lyase-like"/>
    <property type="match status" value="3"/>
</dbReference>
<evidence type="ECO:0000256" key="2">
    <source>
        <dbReference type="SAM" id="SignalP"/>
    </source>
</evidence>